<dbReference type="Proteomes" id="UP001243757">
    <property type="component" value="Unassembled WGS sequence"/>
</dbReference>
<dbReference type="EMBL" id="JASNJD010000011">
    <property type="protein sequence ID" value="MDK3019080.1"/>
    <property type="molecule type" value="Genomic_DNA"/>
</dbReference>
<sequence>MKSNTAQLSTLPRGSDSSRATRVVLFTDMVSYSHNIGTDEASTLEFMAGCFDTIRILSHRHNGTLVKTMGDGALLVFDDATNAISFGTEFHRTVAKIQAGEPAPYCFRTGLHAGEVVFRNGDVFGNTVNIAARLQAHAQAGGCVVSEQVYAEVSALPHLRFVPIGAPKLRNIQERIPLFQIVDPAMAATPAASGPLPTIALLNGPRIPEAAVPGDTAQQDRNALALLGYLALCSGHTETTERLITLLTPKLSQEKALTTLEASLSALAGFPGTADLRPTRQGDLVFLDQARFETDLAGHLRALRRGQVPAVFTQDADWPDRILAGFDGISPVFRTWLRISRENWRRRVLHALEELLERTPATERTREEAADAMLLLEPGNEQAALARIQARLFHDDRPAALAEYERLKRYLSQTHAIAPGKAIRDAIRAVTQNAAARIADQRPETRPRRLLRIAIGAIDPPPAETASIASAFRAELIASLTRFRDWSIIDMAMWSAGAGRDADIFDYVLDLGVPDTTGTLTVKLELRRHSSGRVVWVGHYRVAGNQAASLQEAIRDIILAIKGYVSSDRLAQACSGIDRFATSYDAWLRGDRALMRWTPEGAEEASTIFSAILDQDPDNAPALFRLASLVNIHHIIWPGQMPGDKRVRQAAKWAARAVDVDPMDGRIQRTVAWTAAMRREFARAAMHMDLAVGLNPNSQSTLASCAMGYAWFGQREKADATLTCLQGISRNMPDWCWAYNASTLYFLGRLDEAAEAAELGANSIIDNQGWIAAIQAERGDRNSARRAFETLFEDVRDIWAGPQPASREAVADWFVNAFPIRHDADRDRIAAAIGQART</sequence>
<keyword evidence="3" id="KW-1185">Reference proteome</keyword>
<dbReference type="SUPFAM" id="SSF55073">
    <property type="entry name" value="Nucleotide cyclase"/>
    <property type="match status" value="1"/>
</dbReference>
<dbReference type="Gene3D" id="1.25.40.10">
    <property type="entry name" value="Tetratricopeptide repeat domain"/>
    <property type="match status" value="2"/>
</dbReference>
<dbReference type="Gene3D" id="3.30.70.1230">
    <property type="entry name" value="Nucleotide cyclase"/>
    <property type="match status" value="1"/>
</dbReference>
<evidence type="ECO:0000259" key="1">
    <source>
        <dbReference type="PROSITE" id="PS50125"/>
    </source>
</evidence>
<dbReference type="PROSITE" id="PS50125">
    <property type="entry name" value="GUANYLATE_CYCLASE_2"/>
    <property type="match status" value="1"/>
</dbReference>
<feature type="domain" description="Guanylate cyclase" evidence="1">
    <location>
        <begin position="23"/>
        <end position="135"/>
    </location>
</feature>
<reference evidence="2 3" key="1">
    <citation type="submission" date="2023-05" db="EMBL/GenBank/DDBJ databases">
        <title>Pseudodonghicola sp. nov.</title>
        <authorList>
            <person name="Huang J."/>
        </authorList>
    </citation>
    <scope>NUCLEOTIDE SEQUENCE [LARGE SCALE GENOMIC DNA]</scope>
    <source>
        <strain evidence="2 3">IC7</strain>
    </source>
</reference>
<protein>
    <submittedName>
        <fullName evidence="2">Adenylate/guanylate cyclase domain-containing protein</fullName>
    </submittedName>
</protein>
<dbReference type="Pfam" id="PF00211">
    <property type="entry name" value="Guanylate_cyc"/>
    <property type="match status" value="1"/>
</dbReference>
<dbReference type="PANTHER" id="PTHR43081:SF19">
    <property type="entry name" value="PH-SENSITIVE ADENYLATE CYCLASE RV1264"/>
    <property type="match status" value="1"/>
</dbReference>
<dbReference type="Pfam" id="PF03704">
    <property type="entry name" value="BTAD"/>
    <property type="match status" value="1"/>
</dbReference>
<dbReference type="SMART" id="SM00044">
    <property type="entry name" value="CYCc"/>
    <property type="match status" value="1"/>
</dbReference>
<dbReference type="PANTHER" id="PTHR43081">
    <property type="entry name" value="ADENYLATE CYCLASE, TERMINAL-DIFFERENTIATION SPECIFIC-RELATED"/>
    <property type="match status" value="1"/>
</dbReference>
<dbReference type="InterPro" id="IPR050697">
    <property type="entry name" value="Adenylyl/Guanylyl_Cyclase_3/4"/>
</dbReference>
<dbReference type="SMART" id="SM01043">
    <property type="entry name" value="BTAD"/>
    <property type="match status" value="1"/>
</dbReference>
<dbReference type="InterPro" id="IPR005158">
    <property type="entry name" value="BTAD"/>
</dbReference>
<gene>
    <name evidence="2" type="ORF">QO033_15460</name>
</gene>
<organism evidence="2 3">
    <name type="scientific">Pseudodonghicola flavimaris</name>
    <dbReference type="NCBI Taxonomy" id="3050036"/>
    <lineage>
        <taxon>Bacteria</taxon>
        <taxon>Pseudomonadati</taxon>
        <taxon>Pseudomonadota</taxon>
        <taxon>Alphaproteobacteria</taxon>
        <taxon>Rhodobacterales</taxon>
        <taxon>Paracoccaceae</taxon>
        <taxon>Pseudodonghicola</taxon>
    </lineage>
</organism>
<evidence type="ECO:0000313" key="3">
    <source>
        <dbReference type="Proteomes" id="UP001243757"/>
    </source>
</evidence>
<dbReference type="CDD" id="cd07302">
    <property type="entry name" value="CHD"/>
    <property type="match status" value="1"/>
</dbReference>
<proteinExistence type="predicted"/>
<dbReference type="InterPro" id="IPR001054">
    <property type="entry name" value="A/G_cyclase"/>
</dbReference>
<dbReference type="InterPro" id="IPR029787">
    <property type="entry name" value="Nucleotide_cyclase"/>
</dbReference>
<name>A0ABT7F3B7_9RHOB</name>
<evidence type="ECO:0000313" key="2">
    <source>
        <dbReference type="EMBL" id="MDK3019080.1"/>
    </source>
</evidence>
<accession>A0ABT7F3B7</accession>
<comment type="caution">
    <text evidence="2">The sequence shown here is derived from an EMBL/GenBank/DDBJ whole genome shotgun (WGS) entry which is preliminary data.</text>
</comment>
<dbReference type="InterPro" id="IPR011990">
    <property type="entry name" value="TPR-like_helical_dom_sf"/>
</dbReference>
<dbReference type="SUPFAM" id="SSF48452">
    <property type="entry name" value="TPR-like"/>
    <property type="match status" value="1"/>
</dbReference>
<dbReference type="RefSeq" id="WP_284481881.1">
    <property type="nucleotide sequence ID" value="NZ_JASNJD010000011.1"/>
</dbReference>